<dbReference type="OrthoDB" id="1634058at2"/>
<dbReference type="Gene3D" id="1.10.1220.10">
    <property type="entry name" value="Met repressor-like"/>
    <property type="match status" value="1"/>
</dbReference>
<dbReference type="InterPro" id="IPR013321">
    <property type="entry name" value="Arc_rbn_hlx_hlx"/>
</dbReference>
<evidence type="ECO:0000313" key="2">
    <source>
        <dbReference type="Proteomes" id="UP000191554"/>
    </source>
</evidence>
<name>A0A1V4SNZ9_RUMHU</name>
<keyword evidence="2" id="KW-1185">Reference proteome</keyword>
<protein>
    <submittedName>
        <fullName evidence="1">Antitoxin endoAI</fullName>
    </submittedName>
</protein>
<accession>A0A1V4SNZ9</accession>
<reference evidence="1 2" key="1">
    <citation type="submission" date="2017-03" db="EMBL/GenBank/DDBJ databases">
        <title>Genome sequence of Clostridium hungatei DSM 14427.</title>
        <authorList>
            <person name="Poehlein A."/>
            <person name="Daniel R."/>
        </authorList>
    </citation>
    <scope>NUCLEOTIDE SEQUENCE [LARGE SCALE GENOMIC DNA]</scope>
    <source>
        <strain evidence="1 2">DSM 14427</strain>
    </source>
</reference>
<dbReference type="GO" id="GO:0006355">
    <property type="term" value="P:regulation of DNA-templated transcription"/>
    <property type="evidence" value="ECO:0007669"/>
    <property type="project" value="InterPro"/>
</dbReference>
<sequence length="94" mass="11210">MAQYKKILISVPDNLLEELDIIVSNEKTNRSMLVREAMSLYIREKRRVELRDKMKRGYEEMAEINLRLAEGCLGADNDQQRIYEERLGEMEETW</sequence>
<dbReference type="SUPFAM" id="SSF47598">
    <property type="entry name" value="Ribbon-helix-helix"/>
    <property type="match status" value="1"/>
</dbReference>
<evidence type="ECO:0000313" key="1">
    <source>
        <dbReference type="EMBL" id="OPX45523.1"/>
    </source>
</evidence>
<dbReference type="EMBL" id="MZGX01000004">
    <property type="protein sequence ID" value="OPX45523.1"/>
    <property type="molecule type" value="Genomic_DNA"/>
</dbReference>
<dbReference type="STRING" id="48256.CLHUN_08980"/>
<organism evidence="1 2">
    <name type="scientific">Ruminiclostridium hungatei</name>
    <name type="common">Clostridium hungatei</name>
    <dbReference type="NCBI Taxonomy" id="48256"/>
    <lineage>
        <taxon>Bacteria</taxon>
        <taxon>Bacillati</taxon>
        <taxon>Bacillota</taxon>
        <taxon>Clostridia</taxon>
        <taxon>Eubacteriales</taxon>
        <taxon>Oscillospiraceae</taxon>
        <taxon>Ruminiclostridium</taxon>
    </lineage>
</organism>
<comment type="caution">
    <text evidence="1">The sequence shown here is derived from an EMBL/GenBank/DDBJ whole genome shotgun (WGS) entry which is preliminary data.</text>
</comment>
<dbReference type="AlphaFoldDB" id="A0A1V4SNZ9"/>
<dbReference type="CDD" id="cd22231">
    <property type="entry name" value="RHH_NikR_HicB-like"/>
    <property type="match status" value="1"/>
</dbReference>
<dbReference type="Proteomes" id="UP000191554">
    <property type="component" value="Unassembled WGS sequence"/>
</dbReference>
<proteinExistence type="predicted"/>
<gene>
    <name evidence="1" type="primary">ndoAI</name>
    <name evidence="1" type="ORF">CLHUN_08980</name>
</gene>
<dbReference type="InterPro" id="IPR010985">
    <property type="entry name" value="Ribbon_hlx_hlx"/>
</dbReference>
<dbReference type="RefSeq" id="WP_080063351.1">
    <property type="nucleotide sequence ID" value="NZ_MZGX01000004.1"/>
</dbReference>